<dbReference type="OrthoDB" id="6058508at2"/>
<accession>A0A2U9SEL6</accession>
<keyword evidence="2" id="KW-0614">Plasmid</keyword>
<feature type="domain" description="Protein NO VEIN C-terminal" evidence="1">
    <location>
        <begin position="247"/>
        <end position="322"/>
    </location>
</feature>
<dbReference type="KEGG" id="azm:DM194_27610"/>
<evidence type="ECO:0000313" key="2">
    <source>
        <dbReference type="EMBL" id="AWU98060.1"/>
    </source>
</evidence>
<keyword evidence="3" id="KW-1185">Reference proteome</keyword>
<dbReference type="Pfam" id="PF13020">
    <property type="entry name" value="NOV_C"/>
    <property type="match status" value="1"/>
</dbReference>
<evidence type="ECO:0000259" key="1">
    <source>
        <dbReference type="Pfam" id="PF13020"/>
    </source>
</evidence>
<dbReference type="Proteomes" id="UP000249605">
    <property type="component" value="Plasmid unnamed6"/>
</dbReference>
<protein>
    <recommendedName>
        <fullName evidence="1">Protein NO VEIN C-terminal domain-containing protein</fullName>
    </recommendedName>
</protein>
<geneLocation type="plasmid" evidence="2 3">
    <name>unnamed6</name>
</geneLocation>
<dbReference type="InterPro" id="IPR024975">
    <property type="entry name" value="NOV_C"/>
</dbReference>
<dbReference type="AlphaFoldDB" id="A0A2U9SEL6"/>
<dbReference type="RefSeq" id="WP_111070849.1">
    <property type="nucleotide sequence ID" value="NZ_CP029836.1"/>
</dbReference>
<gene>
    <name evidence="2" type="ORF">DM194_27610</name>
</gene>
<evidence type="ECO:0000313" key="3">
    <source>
        <dbReference type="Proteomes" id="UP000249605"/>
    </source>
</evidence>
<proteinExistence type="predicted"/>
<organism evidence="2 3">
    <name type="scientific">Azospirillum ramasamyi</name>
    <dbReference type="NCBI Taxonomy" id="682998"/>
    <lineage>
        <taxon>Bacteria</taxon>
        <taxon>Pseudomonadati</taxon>
        <taxon>Pseudomonadota</taxon>
        <taxon>Alphaproteobacteria</taxon>
        <taxon>Rhodospirillales</taxon>
        <taxon>Azospirillaceae</taxon>
        <taxon>Azospirillum</taxon>
    </lineage>
</organism>
<sequence>MDKIAIKLLSMTDLSLFEAQYRARNVARQKSVNINKSVFSAQFFPNAMALIGASDREARLTLDIRGPRASDRLVVTRKIKIQEKNWRLNGEVVPSPADDPDRYRDLAPNDIAVMRFEGDALPERLTLYLVAAAVPEDEAVLAALRTLVAPGPESMAAVSRRELSRLLSGAGLPAASPLSELLVDEEYEEALEEAAQGGSRKLWTLRRTRGRRPTQADLKSARETMERVGREGEELVNVHLGAEAEAGRLMFTWVSDGEPTAPLDFEIVRPDGGRAKVDVKSTRSGHGKAFHMSAAEVLEAAGSMEEYLVYRVSELGDEGGVLRISADMRELARSIAASPLPNGVSPDSFAIDPGLLYWGPSVALRWPAEGD</sequence>
<name>A0A2U9SEL6_9PROT</name>
<reference evidence="2 3" key="1">
    <citation type="submission" date="2018-06" db="EMBL/GenBank/DDBJ databases">
        <title>Complete genome sequencing of Azospirillum sp. M2T2B2.</title>
        <authorList>
            <person name="Heo J."/>
            <person name="Kim S.-J."/>
            <person name="Kwon S.-W."/>
            <person name="Anandham R."/>
        </authorList>
    </citation>
    <scope>NUCLEOTIDE SEQUENCE [LARGE SCALE GENOMIC DNA]</scope>
    <source>
        <strain evidence="2 3">M2T2B2</strain>
        <plasmid evidence="2 3">unnamed6</plasmid>
    </source>
</reference>
<dbReference type="EMBL" id="CP029836">
    <property type="protein sequence ID" value="AWU98060.1"/>
    <property type="molecule type" value="Genomic_DNA"/>
</dbReference>